<organism evidence="2 3">
    <name type="scientific">Natronincola peptidivorans</name>
    <dbReference type="NCBI Taxonomy" id="426128"/>
    <lineage>
        <taxon>Bacteria</taxon>
        <taxon>Bacillati</taxon>
        <taxon>Bacillota</taxon>
        <taxon>Clostridia</taxon>
        <taxon>Peptostreptococcales</taxon>
        <taxon>Natronincolaceae</taxon>
        <taxon>Natronincola</taxon>
    </lineage>
</organism>
<evidence type="ECO:0000313" key="3">
    <source>
        <dbReference type="Proteomes" id="UP000199568"/>
    </source>
</evidence>
<evidence type="ECO:0000259" key="1">
    <source>
        <dbReference type="Pfam" id="PF02589"/>
    </source>
</evidence>
<dbReference type="PANTHER" id="PTHR36179">
    <property type="entry name" value="LUD_DOM DOMAIN-CONTAINING PROTEIN"/>
    <property type="match status" value="1"/>
</dbReference>
<feature type="domain" description="LUD" evidence="1">
    <location>
        <begin position="6"/>
        <end position="197"/>
    </location>
</feature>
<accession>A0A1H9Z4B2</accession>
<proteinExistence type="predicted"/>
<dbReference type="RefSeq" id="WP_090438851.1">
    <property type="nucleotide sequence ID" value="NZ_FOHU01000001.1"/>
</dbReference>
<evidence type="ECO:0000313" key="2">
    <source>
        <dbReference type="EMBL" id="SES76313.1"/>
    </source>
</evidence>
<dbReference type="Pfam" id="PF02589">
    <property type="entry name" value="LUD_dom"/>
    <property type="match status" value="1"/>
</dbReference>
<keyword evidence="3" id="KW-1185">Reference proteome</keyword>
<reference evidence="2 3" key="1">
    <citation type="submission" date="2016-10" db="EMBL/GenBank/DDBJ databases">
        <authorList>
            <person name="de Groot N.N."/>
        </authorList>
    </citation>
    <scope>NUCLEOTIDE SEQUENCE [LARGE SCALE GENOMIC DNA]</scope>
    <source>
        <strain evidence="2 3">DSM 18979</strain>
    </source>
</reference>
<gene>
    <name evidence="2" type="ORF">SAMN05660297_00541</name>
</gene>
<dbReference type="PANTHER" id="PTHR36179:SF2">
    <property type="entry name" value="LUD DOMAIN-CONTAINING PROTEIN"/>
    <property type="match status" value="1"/>
</dbReference>
<dbReference type="OrthoDB" id="9809147at2"/>
<dbReference type="EMBL" id="FOHU01000001">
    <property type="protein sequence ID" value="SES76313.1"/>
    <property type="molecule type" value="Genomic_DNA"/>
</dbReference>
<dbReference type="Proteomes" id="UP000199568">
    <property type="component" value="Unassembled WGS sequence"/>
</dbReference>
<name>A0A1H9Z4B2_9FIRM</name>
<sequence>MNDTIKTLMNNLEKRKIKTKYFATKEEAKKEVLNETDLYTTIGIGGSMTIKEMNLYEELVNKEKKVIWHWLVEPEKRYEVGKLASNAEVYLTSTNALTEKGDLVNIDGVGNRVSSMFYGPKKVIVICGVNKICSDLITAMDRIKREACPPNAKRLGLNVPCGITGNCNDCLSNERMCNVTVIINHKPMSVDLHVYIVGETLGY</sequence>
<dbReference type="STRING" id="426128.SAMN05660297_00541"/>
<protein>
    <submittedName>
        <fullName evidence="2">Uncharacterized ACR, YkgG family COG1556</fullName>
    </submittedName>
</protein>
<dbReference type="AlphaFoldDB" id="A0A1H9Z4B2"/>
<dbReference type="InterPro" id="IPR003741">
    <property type="entry name" value="LUD_dom"/>
</dbReference>